<keyword evidence="3" id="KW-0325">Glycoprotein</keyword>
<accession>A0A815KSA6</accession>
<gene>
    <name evidence="5" type="ORF">GPM918_LOCUS33078</name>
    <name evidence="6" type="ORF">SRO942_LOCUS33757</name>
</gene>
<evidence type="ECO:0000313" key="6">
    <source>
        <dbReference type="EMBL" id="CAF4291202.1"/>
    </source>
</evidence>
<dbReference type="GO" id="GO:0016757">
    <property type="term" value="F:glycosyltransferase activity"/>
    <property type="evidence" value="ECO:0007669"/>
    <property type="project" value="UniProtKB-KW"/>
</dbReference>
<evidence type="ECO:0000313" key="5">
    <source>
        <dbReference type="EMBL" id="CAF1397013.1"/>
    </source>
</evidence>
<reference evidence="5" key="1">
    <citation type="submission" date="2021-02" db="EMBL/GenBank/DDBJ databases">
        <authorList>
            <person name="Nowell W R."/>
        </authorList>
    </citation>
    <scope>NUCLEOTIDE SEQUENCE</scope>
</reference>
<dbReference type="PANTHER" id="PTHR20961">
    <property type="entry name" value="GLYCOSYLTRANSFERASE"/>
    <property type="match status" value="1"/>
</dbReference>
<protein>
    <recommendedName>
        <fullName evidence="4">Glycosyltransferase 61 catalytic domain-containing protein</fullName>
    </recommendedName>
</protein>
<keyword evidence="7" id="KW-1185">Reference proteome</keyword>
<feature type="non-terminal residue" evidence="5">
    <location>
        <position position="1"/>
    </location>
</feature>
<feature type="domain" description="Glycosyltransferase 61 catalytic" evidence="4">
    <location>
        <begin position="302"/>
        <end position="485"/>
    </location>
</feature>
<keyword evidence="1" id="KW-0328">Glycosyltransferase</keyword>
<evidence type="ECO:0000256" key="1">
    <source>
        <dbReference type="ARBA" id="ARBA00022676"/>
    </source>
</evidence>
<evidence type="ECO:0000259" key="4">
    <source>
        <dbReference type="Pfam" id="PF04577"/>
    </source>
</evidence>
<dbReference type="EMBL" id="CAJOBC010082738">
    <property type="protein sequence ID" value="CAF4291202.1"/>
    <property type="molecule type" value="Genomic_DNA"/>
</dbReference>
<keyword evidence="2" id="KW-0808">Transferase</keyword>
<proteinExistence type="predicted"/>
<comment type="caution">
    <text evidence="5">The sequence shown here is derived from an EMBL/GenBank/DDBJ whole genome shotgun (WGS) entry which is preliminary data.</text>
</comment>
<evidence type="ECO:0000256" key="3">
    <source>
        <dbReference type="ARBA" id="ARBA00023180"/>
    </source>
</evidence>
<dbReference type="Proteomes" id="UP000681722">
    <property type="component" value="Unassembled WGS sequence"/>
</dbReference>
<dbReference type="AlphaFoldDB" id="A0A815KSA6"/>
<evidence type="ECO:0000256" key="2">
    <source>
        <dbReference type="ARBA" id="ARBA00022679"/>
    </source>
</evidence>
<dbReference type="EMBL" id="CAJNOQ010017320">
    <property type="protein sequence ID" value="CAF1397013.1"/>
    <property type="molecule type" value="Genomic_DNA"/>
</dbReference>
<dbReference type="InterPro" id="IPR049625">
    <property type="entry name" value="Glyco_transf_61_cat"/>
</dbReference>
<dbReference type="Proteomes" id="UP000663829">
    <property type="component" value="Unassembled WGS sequence"/>
</dbReference>
<name>A0A815KSA6_9BILA</name>
<dbReference type="OrthoDB" id="529273at2759"/>
<dbReference type="Pfam" id="PF04577">
    <property type="entry name" value="Glyco_transf_61"/>
    <property type="match status" value="1"/>
</dbReference>
<sequence>SLESETAAHVTGPLLNSSPPVIETEFDRLNLTGGYAQNLKYGITRDEAWLKEHKRNFIPKTSSFKHIPYLSTLEAIELGYFLSPSVIKQLEFLRHSIELSEKAILEEAKVSTVLEDVDQQQLPYTTVTCVPSSQYEAQKLHNHRCEYRNIYWDSSKQKYYFYKSSNSSPDLSASYSSEQEFKFDSNSRSAKAPPKVDRILDKPVFIIPTTTDNYFHTVFDYWYPVFLNILEYQNLSYFIDRSSAQLWLGQSLLNAYPYNWNQLNAYQSQSITEYGRLVSTSPNRTVMSYTHKRIAYDQLQSTFSVLPLLTPRTWFNNEWLLIKHLIHPGTGGHRAFVNELYYWHPMRSDHPRWPYLDRQQQKYFFTYSDHILKKLNLSSKLDVPSTTTTGVEYIVVINRARSSRRITNAEELLKKLKVRFKNGLNTTNTGQAIELPSKLRVYPTVYDFSRDMHASAKLMRQTRLLIGVHGAGLGNMMFMRPGAIMLEVSGIRCDYLSVHFGTLARMNQLIFREWVQTNGFGTGSCRKEGAVQLNIDEVVDLCDDLLQTELAQREAAYQQTIRLIQPKH</sequence>
<dbReference type="InterPro" id="IPR007657">
    <property type="entry name" value="Glycosyltransferase_61"/>
</dbReference>
<evidence type="ECO:0000313" key="7">
    <source>
        <dbReference type="Proteomes" id="UP000663829"/>
    </source>
</evidence>
<organism evidence="5 7">
    <name type="scientific">Didymodactylos carnosus</name>
    <dbReference type="NCBI Taxonomy" id="1234261"/>
    <lineage>
        <taxon>Eukaryota</taxon>
        <taxon>Metazoa</taxon>
        <taxon>Spiralia</taxon>
        <taxon>Gnathifera</taxon>
        <taxon>Rotifera</taxon>
        <taxon>Eurotatoria</taxon>
        <taxon>Bdelloidea</taxon>
        <taxon>Philodinida</taxon>
        <taxon>Philodinidae</taxon>
        <taxon>Didymodactylos</taxon>
    </lineage>
</organism>